<keyword evidence="1" id="KW-0812">Transmembrane</keyword>
<dbReference type="Proteomes" id="UP000075604">
    <property type="component" value="Unassembled WGS sequence"/>
</dbReference>
<feature type="non-terminal residue" evidence="2">
    <location>
        <position position="1"/>
    </location>
</feature>
<feature type="transmembrane region" description="Helical" evidence="1">
    <location>
        <begin position="34"/>
        <end position="53"/>
    </location>
</feature>
<keyword evidence="1" id="KW-1133">Transmembrane helix</keyword>
<organism evidence="2 3">
    <name type="scientific">Sorangium cellulosum</name>
    <name type="common">Polyangium cellulosum</name>
    <dbReference type="NCBI Taxonomy" id="56"/>
    <lineage>
        <taxon>Bacteria</taxon>
        <taxon>Pseudomonadati</taxon>
        <taxon>Myxococcota</taxon>
        <taxon>Polyangia</taxon>
        <taxon>Polyangiales</taxon>
        <taxon>Polyangiaceae</taxon>
        <taxon>Sorangium</taxon>
    </lineage>
</organism>
<proteinExistence type="predicted"/>
<gene>
    <name evidence="2" type="ORF">BE04_09310</name>
</gene>
<reference evidence="2 3" key="1">
    <citation type="submission" date="2014-02" db="EMBL/GenBank/DDBJ databases">
        <title>The small core and large imbalanced accessory genome model reveals a collaborative survival strategy of Sorangium cellulosum strains in nature.</title>
        <authorList>
            <person name="Han K."/>
            <person name="Peng R."/>
            <person name="Blom J."/>
            <person name="Li Y.-Z."/>
        </authorList>
    </citation>
    <scope>NUCLEOTIDE SEQUENCE [LARGE SCALE GENOMIC DNA]</scope>
    <source>
        <strain evidence="2 3">So0157-18</strain>
    </source>
</reference>
<evidence type="ECO:0000313" key="2">
    <source>
        <dbReference type="EMBL" id="KYF52044.1"/>
    </source>
</evidence>
<comment type="caution">
    <text evidence="2">The sequence shown here is derived from an EMBL/GenBank/DDBJ whole genome shotgun (WGS) entry which is preliminary data.</text>
</comment>
<dbReference type="EMBL" id="JELX01003507">
    <property type="protein sequence ID" value="KYF52044.1"/>
    <property type="molecule type" value="Genomic_DNA"/>
</dbReference>
<keyword evidence="1" id="KW-0472">Membrane</keyword>
<protein>
    <submittedName>
        <fullName evidence="2">Uncharacterized protein</fullName>
    </submittedName>
</protein>
<dbReference type="AlphaFoldDB" id="A0A150P8L4"/>
<sequence>GARLRRKCGCLDAGRHPLGRGDQRRGLVGLRAPLSAYMEIVLATIMVGVRDRLGTLVLRLRRSCGAFRVHSIIHLTPFDDSCET</sequence>
<name>A0A150P8L4_SORCE</name>
<accession>A0A150P8L4</accession>
<evidence type="ECO:0000313" key="3">
    <source>
        <dbReference type="Proteomes" id="UP000075604"/>
    </source>
</evidence>
<evidence type="ECO:0000256" key="1">
    <source>
        <dbReference type="SAM" id="Phobius"/>
    </source>
</evidence>